<sequence>MILLAPHEFWFMIQVTDQKVGQQDGCPQASSGGIPYAAPMTCRAEGVIMLYACSQLTQQAVQPTLLHSLNKTRLSVFNSTL</sequence>
<keyword evidence="2" id="KW-1185">Reference proteome</keyword>
<name>A0AAE1CXF7_9GAST</name>
<comment type="caution">
    <text evidence="1">The sequence shown here is derived from an EMBL/GenBank/DDBJ whole genome shotgun (WGS) entry which is preliminary data.</text>
</comment>
<gene>
    <name evidence="1" type="ORF">RRG08_063961</name>
</gene>
<reference evidence="1" key="1">
    <citation type="journal article" date="2023" name="G3 (Bethesda)">
        <title>A reference genome for the long-term kleptoplast-retaining sea slug Elysia crispata morphotype clarki.</title>
        <authorList>
            <person name="Eastman K.E."/>
            <person name="Pendleton A.L."/>
            <person name="Shaikh M.A."/>
            <person name="Suttiyut T."/>
            <person name="Ogas R."/>
            <person name="Tomko P."/>
            <person name="Gavelis G."/>
            <person name="Widhalm J.R."/>
            <person name="Wisecaver J.H."/>
        </authorList>
    </citation>
    <scope>NUCLEOTIDE SEQUENCE</scope>
    <source>
        <strain evidence="1">ECLA1</strain>
    </source>
</reference>
<proteinExistence type="predicted"/>
<dbReference type="AlphaFoldDB" id="A0AAE1CXF7"/>
<dbReference type="EMBL" id="JAWDGP010006323">
    <property type="protein sequence ID" value="KAK3743098.1"/>
    <property type="molecule type" value="Genomic_DNA"/>
</dbReference>
<organism evidence="1 2">
    <name type="scientific">Elysia crispata</name>
    <name type="common">lettuce slug</name>
    <dbReference type="NCBI Taxonomy" id="231223"/>
    <lineage>
        <taxon>Eukaryota</taxon>
        <taxon>Metazoa</taxon>
        <taxon>Spiralia</taxon>
        <taxon>Lophotrochozoa</taxon>
        <taxon>Mollusca</taxon>
        <taxon>Gastropoda</taxon>
        <taxon>Heterobranchia</taxon>
        <taxon>Euthyneura</taxon>
        <taxon>Panpulmonata</taxon>
        <taxon>Sacoglossa</taxon>
        <taxon>Placobranchoidea</taxon>
        <taxon>Plakobranchidae</taxon>
        <taxon>Elysia</taxon>
    </lineage>
</organism>
<evidence type="ECO:0000313" key="1">
    <source>
        <dbReference type="EMBL" id="KAK3743098.1"/>
    </source>
</evidence>
<dbReference type="Proteomes" id="UP001283361">
    <property type="component" value="Unassembled WGS sequence"/>
</dbReference>
<evidence type="ECO:0000313" key="2">
    <source>
        <dbReference type="Proteomes" id="UP001283361"/>
    </source>
</evidence>
<protein>
    <submittedName>
        <fullName evidence="1">Uncharacterized protein</fullName>
    </submittedName>
</protein>
<accession>A0AAE1CXF7</accession>